<evidence type="ECO:0000259" key="12">
    <source>
        <dbReference type="Pfam" id="PF00485"/>
    </source>
</evidence>
<evidence type="ECO:0000256" key="2">
    <source>
        <dbReference type="ARBA" id="ARBA00009719"/>
    </source>
</evidence>
<evidence type="ECO:0000256" key="7">
    <source>
        <dbReference type="ARBA" id="ARBA00022741"/>
    </source>
</evidence>
<dbReference type="InterPro" id="IPR027417">
    <property type="entry name" value="P-loop_NTPase"/>
</dbReference>
<evidence type="ECO:0000256" key="8">
    <source>
        <dbReference type="ARBA" id="ARBA00022777"/>
    </source>
</evidence>
<dbReference type="Pfam" id="PF00485">
    <property type="entry name" value="PRK"/>
    <property type="match status" value="1"/>
</dbReference>
<protein>
    <recommendedName>
        <fullName evidence="3 11">Phosphoribulokinase</fullName>
        <ecNumber evidence="3 11">2.7.1.19</ecNumber>
    </recommendedName>
</protein>
<comment type="similarity">
    <text evidence="2 11">Belongs to the phosphoribulokinase family.</text>
</comment>
<reference evidence="13" key="1">
    <citation type="submission" date="1995-10" db="EMBL/GenBank/DDBJ databases">
        <title>Partial sequence of the Rubisco large chain of two acidophilic Gram positive, mineral sulphide-oxidising bacteria.</title>
        <authorList>
            <person name="Clark D.A."/>
            <person name="Norris P.R."/>
        </authorList>
    </citation>
    <scope>NUCLEOTIDE SEQUENCE</scope>
    <source>
        <strain evidence="13">NAL</strain>
    </source>
</reference>
<reference evidence="13" key="2">
    <citation type="submission" date="2006-12" db="EMBL/GenBank/DDBJ databases">
        <authorList>
            <person name="Caldwell P.E."/>
            <person name="Norris P.R."/>
        </authorList>
    </citation>
    <scope>NUCLEOTIDE SEQUENCE</scope>
    <source>
        <strain evidence="13">NAL</strain>
    </source>
</reference>
<keyword evidence="7" id="KW-0547">Nucleotide-binding</keyword>
<evidence type="ECO:0000256" key="3">
    <source>
        <dbReference type="ARBA" id="ARBA00012042"/>
    </source>
</evidence>
<dbReference type="GO" id="GO:0005524">
    <property type="term" value="F:ATP binding"/>
    <property type="evidence" value="ECO:0007669"/>
    <property type="project" value="UniProtKB-KW"/>
</dbReference>
<evidence type="ECO:0000256" key="4">
    <source>
        <dbReference type="ARBA" id="ARBA00022531"/>
    </source>
</evidence>
<dbReference type="EC" id="2.7.1.19" evidence="3 11"/>
<name>A1Z6C0_9FIRM</name>
<evidence type="ECO:0000256" key="9">
    <source>
        <dbReference type="ARBA" id="ARBA00022840"/>
    </source>
</evidence>
<keyword evidence="5" id="KW-0113">Calvin cycle</keyword>
<evidence type="ECO:0000256" key="10">
    <source>
        <dbReference type="ARBA" id="ARBA00047663"/>
    </source>
</evidence>
<reference evidence="13" key="3">
    <citation type="journal article" date="2007" name="Microbiology">
        <title>Ribulose bisphosphate carboxylase activity and a Calvin cycle gene cluster in Sulfobacillus species.</title>
        <authorList>
            <person name="Caldwell P.E."/>
            <person name="McLean M.R."/>
            <person name="Norris P.R."/>
        </authorList>
    </citation>
    <scope>NUCLEOTIDE SEQUENCE</scope>
    <source>
        <strain evidence="13">NAL</strain>
    </source>
</reference>
<proteinExistence type="inferred from homology"/>
<keyword evidence="9" id="KW-0067">ATP-binding</keyword>
<evidence type="ECO:0000256" key="6">
    <source>
        <dbReference type="ARBA" id="ARBA00022679"/>
    </source>
</evidence>
<feature type="domain" description="Phosphoribulokinase/uridine kinase" evidence="12">
    <location>
        <begin position="10"/>
        <end position="191"/>
    </location>
</feature>
<evidence type="ECO:0000256" key="1">
    <source>
        <dbReference type="ARBA" id="ARBA00005215"/>
    </source>
</evidence>
<keyword evidence="6" id="KW-0808">Transferase</keyword>
<dbReference type="EMBL" id="U75301">
    <property type="protein sequence ID" value="ABM17099.1"/>
    <property type="molecule type" value="Genomic_DNA"/>
</dbReference>
<dbReference type="PROSITE" id="PS00567">
    <property type="entry name" value="PHOSPHORIBULOKINASE"/>
    <property type="match status" value="1"/>
</dbReference>
<keyword evidence="8 13" id="KW-0418">Kinase</keyword>
<dbReference type="PRINTS" id="PR00478">
    <property type="entry name" value="PHRIBLKINASE"/>
</dbReference>
<dbReference type="Gene3D" id="3.40.50.300">
    <property type="entry name" value="P-loop containing nucleotide triphosphate hydrolases"/>
    <property type="match status" value="1"/>
</dbReference>
<dbReference type="GO" id="GO:0019253">
    <property type="term" value="P:reductive pentose-phosphate cycle"/>
    <property type="evidence" value="ECO:0007669"/>
    <property type="project" value="UniProtKB-KW"/>
</dbReference>
<evidence type="ECO:0000256" key="5">
    <source>
        <dbReference type="ARBA" id="ARBA00022567"/>
    </source>
</evidence>
<dbReference type="NCBIfam" id="NF005655">
    <property type="entry name" value="PRK07429.1"/>
    <property type="match status" value="1"/>
</dbReference>
<comment type="catalytic activity">
    <reaction evidence="10 11">
        <text>D-ribulose 5-phosphate + ATP = D-ribulose 1,5-bisphosphate + ADP + H(+)</text>
        <dbReference type="Rhea" id="RHEA:19365"/>
        <dbReference type="ChEBI" id="CHEBI:15378"/>
        <dbReference type="ChEBI" id="CHEBI:30616"/>
        <dbReference type="ChEBI" id="CHEBI:57870"/>
        <dbReference type="ChEBI" id="CHEBI:58121"/>
        <dbReference type="ChEBI" id="CHEBI:456216"/>
        <dbReference type="EC" id="2.7.1.19"/>
    </reaction>
</comment>
<dbReference type="InterPro" id="IPR006083">
    <property type="entry name" value="PRK/URK"/>
</dbReference>
<evidence type="ECO:0000313" key="13">
    <source>
        <dbReference type="EMBL" id="ABM17099.1"/>
    </source>
</evidence>
<dbReference type="InterPro" id="IPR006082">
    <property type="entry name" value="PRK"/>
</dbReference>
<dbReference type="AlphaFoldDB" id="A1Z6C0"/>
<comment type="pathway">
    <text evidence="1">Carbohydrate biosynthesis; Calvin cycle.</text>
</comment>
<dbReference type="PANTHER" id="PTHR10285">
    <property type="entry name" value="URIDINE KINASE"/>
    <property type="match status" value="1"/>
</dbReference>
<dbReference type="GO" id="GO:0008974">
    <property type="term" value="F:phosphoribulokinase activity"/>
    <property type="evidence" value="ECO:0007669"/>
    <property type="project" value="UniProtKB-EC"/>
</dbReference>
<organism evidence="13">
    <name type="scientific">Sulfobacillus acidophilus</name>
    <dbReference type="NCBI Taxonomy" id="53633"/>
    <lineage>
        <taxon>Bacteria</taxon>
        <taxon>Bacillati</taxon>
        <taxon>Bacillota</taxon>
        <taxon>Clostridia</taxon>
        <taxon>Eubacteriales</taxon>
        <taxon>Clostridiales Family XVII. Incertae Sedis</taxon>
        <taxon>Sulfobacillus</taxon>
    </lineage>
</organism>
<dbReference type="SUPFAM" id="SSF52540">
    <property type="entry name" value="P-loop containing nucleoside triphosphate hydrolases"/>
    <property type="match status" value="1"/>
</dbReference>
<keyword evidence="4" id="KW-0602">Photosynthesis</keyword>
<sequence>MNPSRRVVMVGICGDSGAGKSTYAHALRELLDPERVTVITLDDYHSLNRHERNAIGITALHPWKANNLGLLTEHVWALRRGQSIVKPTYDHATGEFGAPEEIVPRDIVILEGLHTFYLERLREALDLKIYFDTDIQLRVQWKIARDSSQRGYTPEEVMAEIERRRPDVERYIEPQKALADIVIHYLPDNETPPHPDYPDPVRVRFAERLRGSKRRLVKWLALAGQLGLIQTDHFHDHIIGEEMEIASVSGITDSKTLNSLIEMVSERQLVTERVRQQLEARHHDPVIVSRILVASMIAHLGHQSRQDVSAELR</sequence>
<accession>A1Z6C0</accession>
<evidence type="ECO:0000256" key="11">
    <source>
        <dbReference type="RuleBase" id="RU004082"/>
    </source>
</evidence>